<evidence type="ECO:0000313" key="2">
    <source>
        <dbReference type="Proteomes" id="UP000053766"/>
    </source>
</evidence>
<dbReference type="SUPFAM" id="SSF64484">
    <property type="entry name" value="beta and beta-prime subunits of DNA dependent RNA-polymerase"/>
    <property type="match status" value="1"/>
</dbReference>
<dbReference type="AlphaFoldDB" id="A0A0D8XBZ2"/>
<reference evidence="1 2" key="1">
    <citation type="submission" date="2013-11" db="EMBL/GenBank/DDBJ databases">
        <title>Draft genome of the bovine lungworm Dictyocaulus viviparus.</title>
        <authorList>
            <person name="Mitreva M."/>
        </authorList>
    </citation>
    <scope>NUCLEOTIDE SEQUENCE [LARGE SCALE GENOMIC DNA]</scope>
    <source>
        <strain evidence="1 2">HannoverDv2000</strain>
    </source>
</reference>
<name>A0A0D8XBZ2_DICVI</name>
<keyword evidence="2" id="KW-1185">Reference proteome</keyword>
<dbReference type="STRING" id="29172.A0A0D8XBZ2"/>
<dbReference type="Proteomes" id="UP000053766">
    <property type="component" value="Unassembled WGS sequence"/>
</dbReference>
<feature type="non-terminal residue" evidence="1">
    <location>
        <position position="219"/>
    </location>
</feature>
<dbReference type="EMBL" id="KN718835">
    <property type="protein sequence ID" value="KJH39991.1"/>
    <property type="molecule type" value="Genomic_DNA"/>
</dbReference>
<organism evidence="1 2">
    <name type="scientific">Dictyocaulus viviparus</name>
    <name type="common">Bovine lungworm</name>
    <dbReference type="NCBI Taxonomy" id="29172"/>
    <lineage>
        <taxon>Eukaryota</taxon>
        <taxon>Metazoa</taxon>
        <taxon>Ecdysozoa</taxon>
        <taxon>Nematoda</taxon>
        <taxon>Chromadorea</taxon>
        <taxon>Rhabditida</taxon>
        <taxon>Rhabditina</taxon>
        <taxon>Rhabditomorpha</taxon>
        <taxon>Strongyloidea</taxon>
        <taxon>Metastrongylidae</taxon>
        <taxon>Dictyocaulus</taxon>
    </lineage>
</organism>
<reference evidence="2" key="2">
    <citation type="journal article" date="2016" name="Sci. Rep.">
        <title>Dictyocaulus viviparus genome, variome and transcriptome elucidate lungworm biology and support future intervention.</title>
        <authorList>
            <person name="McNulty S.N."/>
            <person name="Strube C."/>
            <person name="Rosa B.A."/>
            <person name="Martin J.C."/>
            <person name="Tyagi R."/>
            <person name="Choi Y.J."/>
            <person name="Wang Q."/>
            <person name="Hallsworth Pepin K."/>
            <person name="Zhang X."/>
            <person name="Ozersky P."/>
            <person name="Wilson R.K."/>
            <person name="Sternberg P.W."/>
            <person name="Gasser R.B."/>
            <person name="Mitreva M."/>
        </authorList>
    </citation>
    <scope>NUCLEOTIDE SEQUENCE [LARGE SCALE GENOMIC DNA]</scope>
    <source>
        <strain evidence="2">HannoverDv2000</strain>
    </source>
</reference>
<dbReference type="Gene3D" id="3.90.1100.10">
    <property type="match status" value="1"/>
</dbReference>
<accession>A0A0D8XBZ2</accession>
<dbReference type="OrthoDB" id="35661at2759"/>
<gene>
    <name evidence="1" type="ORF">DICVIV_14098</name>
</gene>
<evidence type="ECO:0000313" key="1">
    <source>
        <dbReference type="EMBL" id="KJH39991.1"/>
    </source>
</evidence>
<protein>
    <submittedName>
        <fullName evidence="1">Uncharacterized protein</fullName>
    </submittedName>
</protein>
<proteinExistence type="predicted"/>
<sequence>SVDAKDSLLDLVKVQKESYKSFTPGSYDNEGLESVFHSVFPVNDPLHGATIKFISCRIDDLKYDESECIKRVITFSARVIASIRLVVVQDGIPLDEYRSIKESGDLSKLASIVKFIEEQEVHLCELPMMTDKGTFIINVVEKKVPFIPDKFRGVRLPFDLMDVKGNVLLKANVRVTSRLAKKLYDDGLKEYLVPFDSICGLFLAEDSIDDVSSTKILSA</sequence>
<feature type="non-terminal residue" evidence="1">
    <location>
        <position position="1"/>
    </location>
</feature>